<dbReference type="SMART" id="SM00331">
    <property type="entry name" value="PP2C_SIG"/>
    <property type="match status" value="1"/>
</dbReference>
<comment type="cofactor">
    <cofactor evidence="2">
        <name>Mg(2+)</name>
        <dbReference type="ChEBI" id="CHEBI:18420"/>
    </cofactor>
</comment>
<evidence type="ECO:0000256" key="4">
    <source>
        <dbReference type="ARBA" id="ARBA00009670"/>
    </source>
</evidence>
<dbReference type="InterPro" id="IPR011009">
    <property type="entry name" value="Kinase-like_dom_sf"/>
</dbReference>
<dbReference type="PROSITE" id="PS01032">
    <property type="entry name" value="PPM_1"/>
    <property type="match status" value="1"/>
</dbReference>
<evidence type="ECO:0000256" key="9">
    <source>
        <dbReference type="ARBA" id="ARBA00022912"/>
    </source>
</evidence>
<dbReference type="SUPFAM" id="SSF81606">
    <property type="entry name" value="PP2C-like"/>
    <property type="match status" value="1"/>
</dbReference>
<comment type="similarity">
    <text evidence="3 13">Belongs to the PP2C family.</text>
</comment>
<dbReference type="CDD" id="cd05121">
    <property type="entry name" value="ABC1_ADCK3-like"/>
    <property type="match status" value="1"/>
</dbReference>
<name>A0AAP0MH92_9ROSI</name>
<evidence type="ECO:0000256" key="7">
    <source>
        <dbReference type="ARBA" id="ARBA00022801"/>
    </source>
</evidence>
<evidence type="ECO:0000256" key="5">
    <source>
        <dbReference type="ARBA" id="ARBA00013081"/>
    </source>
</evidence>
<keyword evidence="10" id="KW-0464">Manganese</keyword>
<dbReference type="PANTHER" id="PTHR10566">
    <property type="entry name" value="CHAPERONE-ACTIVITY OF BC1 COMPLEX CABC1 -RELATED"/>
    <property type="match status" value="1"/>
</dbReference>
<evidence type="ECO:0000256" key="3">
    <source>
        <dbReference type="ARBA" id="ARBA00006702"/>
    </source>
</evidence>
<evidence type="ECO:0000256" key="8">
    <source>
        <dbReference type="ARBA" id="ARBA00022842"/>
    </source>
</evidence>
<accession>A0AAP0MH92</accession>
<dbReference type="GO" id="GO:0004722">
    <property type="term" value="F:protein serine/threonine phosphatase activity"/>
    <property type="evidence" value="ECO:0007669"/>
    <property type="project" value="UniProtKB-EC"/>
</dbReference>
<evidence type="ECO:0000256" key="1">
    <source>
        <dbReference type="ARBA" id="ARBA00001936"/>
    </source>
</evidence>
<dbReference type="SMART" id="SM00332">
    <property type="entry name" value="PP2Cc"/>
    <property type="match status" value="1"/>
</dbReference>
<comment type="similarity">
    <text evidence="4">Belongs to the protein kinase superfamily. ADCK protein kinase family.</text>
</comment>
<organism evidence="15 16">
    <name type="scientific">Citrus x changshan-huyou</name>
    <dbReference type="NCBI Taxonomy" id="2935761"/>
    <lineage>
        <taxon>Eukaryota</taxon>
        <taxon>Viridiplantae</taxon>
        <taxon>Streptophyta</taxon>
        <taxon>Embryophyta</taxon>
        <taxon>Tracheophyta</taxon>
        <taxon>Spermatophyta</taxon>
        <taxon>Magnoliopsida</taxon>
        <taxon>eudicotyledons</taxon>
        <taxon>Gunneridae</taxon>
        <taxon>Pentapetalae</taxon>
        <taxon>rosids</taxon>
        <taxon>malvids</taxon>
        <taxon>Sapindales</taxon>
        <taxon>Rutaceae</taxon>
        <taxon>Aurantioideae</taxon>
        <taxon>Citrus</taxon>
    </lineage>
</organism>
<evidence type="ECO:0000256" key="10">
    <source>
        <dbReference type="ARBA" id="ARBA00023211"/>
    </source>
</evidence>
<gene>
    <name evidence="15" type="ORF">WN944_000112</name>
</gene>
<keyword evidence="16" id="KW-1185">Reference proteome</keyword>
<comment type="caution">
    <text evidence="15">The sequence shown here is derived from an EMBL/GenBank/DDBJ whole genome shotgun (WGS) entry which is preliminary data.</text>
</comment>
<dbReference type="Pfam" id="PF03109">
    <property type="entry name" value="ABC1"/>
    <property type="match status" value="1"/>
</dbReference>
<evidence type="ECO:0000256" key="2">
    <source>
        <dbReference type="ARBA" id="ARBA00001946"/>
    </source>
</evidence>
<dbReference type="EMBL" id="JBCGBO010000004">
    <property type="protein sequence ID" value="KAK9207766.1"/>
    <property type="molecule type" value="Genomic_DNA"/>
</dbReference>
<evidence type="ECO:0000256" key="6">
    <source>
        <dbReference type="ARBA" id="ARBA00022723"/>
    </source>
</evidence>
<dbReference type="Gene3D" id="3.60.40.10">
    <property type="entry name" value="PPM-type phosphatase domain"/>
    <property type="match status" value="1"/>
</dbReference>
<comment type="cofactor">
    <cofactor evidence="1">
        <name>Mn(2+)</name>
        <dbReference type="ChEBI" id="CHEBI:29035"/>
    </cofactor>
</comment>
<dbReference type="InterPro" id="IPR050154">
    <property type="entry name" value="UbiB_kinase"/>
</dbReference>
<protein>
    <recommendedName>
        <fullName evidence="5">protein-serine/threonine phosphatase</fullName>
        <ecNumber evidence="5">3.1.3.16</ecNumber>
    </recommendedName>
</protein>
<sequence length="1010" mass="112684">MNEEIDLEIALHRDSAFNYDLWKCTTLRDLKDIGLARREVIWFPSCLFQKNLFSTSVHGERPSGEYARWRKESLESEFGITLGAYSSKSASIFSRFGPFLAFYRAAIISFHVLKLAIWQIFVHDINKRAVTLGQALSTRPDVLPPVYCQELSKLQDQIPPFATDVAMRSIETQLGVKVSEVFADISPKPIAAASLGQVYKAHLHSGELVAVKVQRPGMPLSLTLDAVLFQMIGGQLKRFAKARKDLLVAVNEMVRHMFDEIDYILEGKNAERFASLYSICPYDQQKHGKKASVANNVKTNKHNCIKVPKIYWDLTCKCVLTMEWIDGIKLTDEIGLKRASLNRRKLIDEGLYCSLRQLLEVGFFHADPHPGNLVAMADGSLAYFDFGMMGDIPRHFRVGLIQVLVHYVNRDSLGLANDFLSLGFIPEGFDIQAVSDALQASFGDGTRQSQDFQGVMDQLYDVMYEFNFSLPPDYALVIRALGSLEGTAKVLDPNFKVIESSYPFVIGRLLADPNPDMRKILRQLLIRNNGSIRWNRLERLIAAISEQASEEITNSEENFSQRLGWKSFDMRAVVAATEDLLLFILSEKGQMVRVFLLRDIIRAADTFVHDEVFGCILEKKNEARLTPETEVCAMLTRVVNGFRSLHQSVKLAREVWIAMFVRMAVKPEVYKFSFDIVSALLTHFSHKVPEASWSSRKLAFSYGDAYYLTPPNFGMNETMGYLNSVLSSSSQVHADDSPASGGGLSQNGKFSYGYASSPGKRSSMEDFYETRIDGVEGEIVGLFGVFDGHGGARAAEYVKHNLFNNLIRHPKFISDTKSAIADAYSHTDSEFLKSENNQNRDAGSTASTAILVGDRLLVANVGDSRAVICRGGNAIAVSRDHKPDQTDERQRIEDAGGFVMWAGTWRVGGVLAVSRAFGDRLLKQYVVADPEIQEEVIDSSLEFLILASDGLWDVVTNEEAVAMIKPIQDPEEAAKRLMQEAYQRGSADNITCVVVRFLANQGGSSFPGSA</sequence>
<dbReference type="Proteomes" id="UP001428341">
    <property type="component" value="Unassembled WGS sequence"/>
</dbReference>
<dbReference type="SUPFAM" id="SSF56112">
    <property type="entry name" value="Protein kinase-like (PK-like)"/>
    <property type="match status" value="1"/>
</dbReference>
<comment type="catalytic activity">
    <reaction evidence="11">
        <text>O-phospho-L-seryl-[protein] + H2O = L-seryl-[protein] + phosphate</text>
        <dbReference type="Rhea" id="RHEA:20629"/>
        <dbReference type="Rhea" id="RHEA-COMP:9863"/>
        <dbReference type="Rhea" id="RHEA-COMP:11604"/>
        <dbReference type="ChEBI" id="CHEBI:15377"/>
        <dbReference type="ChEBI" id="CHEBI:29999"/>
        <dbReference type="ChEBI" id="CHEBI:43474"/>
        <dbReference type="ChEBI" id="CHEBI:83421"/>
        <dbReference type="EC" id="3.1.3.16"/>
    </reaction>
</comment>
<dbReference type="PANTHER" id="PTHR10566:SF124">
    <property type="entry name" value="PROTEIN KINASE SUPERFAMILY PROTEIN"/>
    <property type="match status" value="1"/>
</dbReference>
<dbReference type="InterPro" id="IPR004147">
    <property type="entry name" value="ABC1_dom"/>
</dbReference>
<feature type="domain" description="PPM-type phosphatase" evidence="14">
    <location>
        <begin position="751"/>
        <end position="997"/>
    </location>
</feature>
<evidence type="ECO:0000256" key="13">
    <source>
        <dbReference type="RuleBase" id="RU003465"/>
    </source>
</evidence>
<dbReference type="GO" id="GO:0046872">
    <property type="term" value="F:metal ion binding"/>
    <property type="evidence" value="ECO:0007669"/>
    <property type="project" value="UniProtKB-KW"/>
</dbReference>
<dbReference type="PROSITE" id="PS51746">
    <property type="entry name" value="PPM_2"/>
    <property type="match status" value="1"/>
</dbReference>
<evidence type="ECO:0000313" key="16">
    <source>
        <dbReference type="Proteomes" id="UP001428341"/>
    </source>
</evidence>
<evidence type="ECO:0000259" key="14">
    <source>
        <dbReference type="PROSITE" id="PS51746"/>
    </source>
</evidence>
<proteinExistence type="inferred from homology"/>
<reference evidence="15 16" key="1">
    <citation type="submission" date="2024-05" db="EMBL/GenBank/DDBJ databases">
        <title>Haplotype-resolved chromosome-level genome assembly of Huyou (Citrus changshanensis).</title>
        <authorList>
            <person name="Miao C."/>
            <person name="Chen W."/>
            <person name="Wu Y."/>
            <person name="Wang L."/>
            <person name="Zhao S."/>
            <person name="Grierson D."/>
            <person name="Xu C."/>
            <person name="Chen K."/>
        </authorList>
    </citation>
    <scope>NUCLEOTIDE SEQUENCE [LARGE SCALE GENOMIC DNA]</scope>
    <source>
        <strain evidence="15">01-14</strain>
        <tissue evidence="15">Leaf</tissue>
    </source>
</reference>
<dbReference type="InterPro" id="IPR000222">
    <property type="entry name" value="PP2C_BS"/>
</dbReference>
<keyword evidence="7 13" id="KW-0378">Hydrolase</keyword>
<dbReference type="CDD" id="cd00143">
    <property type="entry name" value="PP2Cc"/>
    <property type="match status" value="1"/>
</dbReference>
<dbReference type="Pfam" id="PF00481">
    <property type="entry name" value="PP2C"/>
    <property type="match status" value="1"/>
</dbReference>
<evidence type="ECO:0000256" key="11">
    <source>
        <dbReference type="ARBA" id="ARBA00047761"/>
    </source>
</evidence>
<keyword evidence="8" id="KW-0460">Magnesium</keyword>
<keyword evidence="9 13" id="KW-0904">Protein phosphatase</keyword>
<dbReference type="FunFam" id="3.60.40.10:FF:000011">
    <property type="entry name" value="probable protein phosphatase 2C 59"/>
    <property type="match status" value="1"/>
</dbReference>
<dbReference type="InterPro" id="IPR036457">
    <property type="entry name" value="PPM-type-like_dom_sf"/>
</dbReference>
<dbReference type="AlphaFoldDB" id="A0AAP0MH92"/>
<evidence type="ECO:0000256" key="12">
    <source>
        <dbReference type="ARBA" id="ARBA00048336"/>
    </source>
</evidence>
<comment type="catalytic activity">
    <reaction evidence="12">
        <text>O-phospho-L-threonyl-[protein] + H2O = L-threonyl-[protein] + phosphate</text>
        <dbReference type="Rhea" id="RHEA:47004"/>
        <dbReference type="Rhea" id="RHEA-COMP:11060"/>
        <dbReference type="Rhea" id="RHEA-COMP:11605"/>
        <dbReference type="ChEBI" id="CHEBI:15377"/>
        <dbReference type="ChEBI" id="CHEBI:30013"/>
        <dbReference type="ChEBI" id="CHEBI:43474"/>
        <dbReference type="ChEBI" id="CHEBI:61977"/>
        <dbReference type="EC" id="3.1.3.16"/>
    </reaction>
</comment>
<keyword evidence="6" id="KW-0479">Metal-binding</keyword>
<dbReference type="EC" id="3.1.3.16" evidence="5"/>
<dbReference type="InterPro" id="IPR001932">
    <property type="entry name" value="PPM-type_phosphatase-like_dom"/>
</dbReference>
<evidence type="ECO:0000313" key="15">
    <source>
        <dbReference type="EMBL" id="KAK9207766.1"/>
    </source>
</evidence>